<evidence type="ECO:0000256" key="5">
    <source>
        <dbReference type="ARBA" id="ARBA00022833"/>
    </source>
</evidence>
<evidence type="ECO:0000313" key="11">
    <source>
        <dbReference type="Proteomes" id="UP000653472"/>
    </source>
</evidence>
<reference evidence="10" key="1">
    <citation type="submission" date="2020-03" db="EMBL/GenBank/DDBJ databases">
        <title>Solimonas marina sp. nov., isolated from deep seawater of the Pacific Ocean.</title>
        <authorList>
            <person name="Liu X."/>
            <person name="Lai Q."/>
            <person name="Sun F."/>
            <person name="Gai Y."/>
            <person name="Li G."/>
            <person name="Shao Z."/>
        </authorList>
    </citation>
    <scope>NUCLEOTIDE SEQUENCE</scope>
    <source>
        <strain evidence="10">C16B3</strain>
    </source>
</reference>
<dbReference type="SUPFAM" id="SSF48452">
    <property type="entry name" value="TPR-like"/>
    <property type="match status" value="1"/>
</dbReference>
<dbReference type="GO" id="GO:0051603">
    <property type="term" value="P:proteolysis involved in protein catabolic process"/>
    <property type="evidence" value="ECO:0007669"/>
    <property type="project" value="TreeGrafter"/>
</dbReference>
<dbReference type="GO" id="GO:0016020">
    <property type="term" value="C:membrane"/>
    <property type="evidence" value="ECO:0007669"/>
    <property type="project" value="TreeGrafter"/>
</dbReference>
<keyword evidence="5" id="KW-0862">Zinc</keyword>
<comment type="caution">
    <text evidence="10">The sequence shown here is derived from an EMBL/GenBank/DDBJ whole genome shotgun (WGS) entry which is preliminary data.</text>
</comment>
<name>A0A969W8Q9_9GAMM</name>
<dbReference type="Pfam" id="PF14559">
    <property type="entry name" value="TPR_19"/>
    <property type="match status" value="2"/>
</dbReference>
<keyword evidence="3" id="KW-0479">Metal-binding</keyword>
<dbReference type="Proteomes" id="UP000653472">
    <property type="component" value="Unassembled WGS sequence"/>
</dbReference>
<keyword evidence="7" id="KW-0802">TPR repeat</keyword>
<evidence type="ECO:0000313" key="10">
    <source>
        <dbReference type="EMBL" id="NKF22697.1"/>
    </source>
</evidence>
<protein>
    <submittedName>
        <fullName evidence="10">M48 family metallopeptidase</fullName>
    </submittedName>
</protein>
<evidence type="ECO:0000256" key="2">
    <source>
        <dbReference type="ARBA" id="ARBA00022670"/>
    </source>
</evidence>
<feature type="signal peptide" evidence="8">
    <location>
        <begin position="1"/>
        <end position="30"/>
    </location>
</feature>
<dbReference type="Gene3D" id="3.30.2010.10">
    <property type="entry name" value="Metalloproteases ('zincins'), catalytic domain"/>
    <property type="match status" value="1"/>
</dbReference>
<keyword evidence="2" id="KW-0645">Protease</keyword>
<dbReference type="EMBL" id="JAAVXB010000004">
    <property type="protein sequence ID" value="NKF22697.1"/>
    <property type="molecule type" value="Genomic_DNA"/>
</dbReference>
<dbReference type="Pfam" id="PF01435">
    <property type="entry name" value="Peptidase_M48"/>
    <property type="match status" value="1"/>
</dbReference>
<dbReference type="InterPro" id="IPR001915">
    <property type="entry name" value="Peptidase_M48"/>
</dbReference>
<dbReference type="AlphaFoldDB" id="A0A969W8Q9"/>
<organism evidence="10 11">
    <name type="scientific">Solimonas marina</name>
    <dbReference type="NCBI Taxonomy" id="2714601"/>
    <lineage>
        <taxon>Bacteria</taxon>
        <taxon>Pseudomonadati</taxon>
        <taxon>Pseudomonadota</taxon>
        <taxon>Gammaproteobacteria</taxon>
        <taxon>Nevskiales</taxon>
        <taxon>Nevskiaceae</taxon>
        <taxon>Solimonas</taxon>
    </lineage>
</organism>
<feature type="repeat" description="TPR" evidence="7">
    <location>
        <begin position="347"/>
        <end position="380"/>
    </location>
</feature>
<keyword evidence="6" id="KW-0482">Metalloprotease</keyword>
<comment type="cofactor">
    <cofactor evidence="1">
        <name>Zn(2+)</name>
        <dbReference type="ChEBI" id="CHEBI:29105"/>
    </cofactor>
</comment>
<gene>
    <name evidence="10" type="ORF">G7Y82_10235</name>
</gene>
<evidence type="ECO:0000256" key="7">
    <source>
        <dbReference type="PROSITE-ProRule" id="PRU00339"/>
    </source>
</evidence>
<dbReference type="CDD" id="cd07333">
    <property type="entry name" value="M48C_bepA_like"/>
    <property type="match status" value="1"/>
</dbReference>
<keyword evidence="11" id="KW-1185">Reference proteome</keyword>
<proteinExistence type="predicted"/>
<dbReference type="PANTHER" id="PTHR22726">
    <property type="entry name" value="METALLOENDOPEPTIDASE OMA1"/>
    <property type="match status" value="1"/>
</dbReference>
<sequence length="495" mass="53576">MNVLPRSWVLRPALALSAALLIVASHTASAVATTDLNLPQLGEPADVNLSPAQEREIGASVAAEIYRENYTLDDLELNDYVNAIGEQLAGASKTKPPPVHLFVVRDPRINAFALPGGFIGLNVGTLMVADNESELAGVLGHELAHITQRHIARSIGEGQAGTIATWLGVIAAIIAGSANPDVVMGALGVGQAINYQRQVSYTRAHEQEADRIGIQTMAAAGFDPRGMADFFEKLAQESRLYGNRVPELLLTHPLSTNRMAEAEARAAELGPIHHQDSLEFGLMQARARVLVADNPADALNFYTRQLAAGRNSLDNRYGMALAQFTMSQIPAALDTLSPLAEQYPKQANVQLLYAQILEQNGHLDTALDVYGKLLQLYPQYAPAMLDYAQALMDANRPDDARQYLISHDQSQGTQPETYRLLAQAARQSNNYPEAAYQMGTYLLTRGDPGSALEQIDAGLRLPGLTPQERARLVAKRAEVRAQMPDRYGGGDGPQS</sequence>
<dbReference type="PANTHER" id="PTHR22726:SF1">
    <property type="entry name" value="METALLOENDOPEPTIDASE OMA1, MITOCHONDRIAL"/>
    <property type="match status" value="1"/>
</dbReference>
<evidence type="ECO:0000256" key="8">
    <source>
        <dbReference type="SAM" id="SignalP"/>
    </source>
</evidence>
<evidence type="ECO:0000256" key="1">
    <source>
        <dbReference type="ARBA" id="ARBA00001947"/>
    </source>
</evidence>
<feature type="domain" description="Peptidase M48" evidence="9">
    <location>
        <begin position="78"/>
        <end position="265"/>
    </location>
</feature>
<feature type="chain" id="PRO_5036799196" evidence="8">
    <location>
        <begin position="31"/>
        <end position="495"/>
    </location>
</feature>
<evidence type="ECO:0000256" key="3">
    <source>
        <dbReference type="ARBA" id="ARBA00022723"/>
    </source>
</evidence>
<evidence type="ECO:0000256" key="6">
    <source>
        <dbReference type="ARBA" id="ARBA00023049"/>
    </source>
</evidence>
<dbReference type="PROSITE" id="PS50005">
    <property type="entry name" value="TPR"/>
    <property type="match status" value="1"/>
</dbReference>
<dbReference type="Gene3D" id="1.25.40.10">
    <property type="entry name" value="Tetratricopeptide repeat domain"/>
    <property type="match status" value="1"/>
</dbReference>
<accession>A0A969W8Q9</accession>
<dbReference type="InterPro" id="IPR019734">
    <property type="entry name" value="TPR_rpt"/>
</dbReference>
<dbReference type="InterPro" id="IPR051156">
    <property type="entry name" value="Mito/Outer_Membr_Metalloprot"/>
</dbReference>
<keyword evidence="8" id="KW-0732">Signal</keyword>
<dbReference type="GO" id="GO:0004222">
    <property type="term" value="F:metalloendopeptidase activity"/>
    <property type="evidence" value="ECO:0007669"/>
    <property type="project" value="InterPro"/>
</dbReference>
<dbReference type="GO" id="GO:0046872">
    <property type="term" value="F:metal ion binding"/>
    <property type="evidence" value="ECO:0007669"/>
    <property type="project" value="UniProtKB-KW"/>
</dbReference>
<dbReference type="RefSeq" id="WP_168147935.1">
    <property type="nucleotide sequence ID" value="NZ_JAAVXB010000004.1"/>
</dbReference>
<keyword evidence="4" id="KW-0378">Hydrolase</keyword>
<evidence type="ECO:0000256" key="4">
    <source>
        <dbReference type="ARBA" id="ARBA00022801"/>
    </source>
</evidence>
<dbReference type="InterPro" id="IPR011990">
    <property type="entry name" value="TPR-like_helical_dom_sf"/>
</dbReference>
<evidence type="ECO:0000259" key="9">
    <source>
        <dbReference type="Pfam" id="PF01435"/>
    </source>
</evidence>